<keyword evidence="2" id="KW-1185">Reference proteome</keyword>
<evidence type="ECO:0000313" key="1">
    <source>
        <dbReference type="EMBL" id="CAL1407518.1"/>
    </source>
</evidence>
<evidence type="ECO:0000313" key="2">
    <source>
        <dbReference type="Proteomes" id="UP001497516"/>
    </source>
</evidence>
<sequence>MAAKSCRGLPAELAVKLVVKEASRSRGLKDDTTCLVVDIIPSDRPILPTTPRKKNNMLTSLFIEGNLPVLLTRQQISFRLSVSLKSCSKRVPPCLQRGLEEDAIGEAVALVQIGSRRQAIGVGVLKEAVKAKLGLAMDL</sequence>
<reference evidence="1 2" key="1">
    <citation type="submission" date="2024-04" db="EMBL/GenBank/DDBJ databases">
        <authorList>
            <person name="Fracassetti M."/>
        </authorList>
    </citation>
    <scope>NUCLEOTIDE SEQUENCE [LARGE SCALE GENOMIC DNA]</scope>
</reference>
<dbReference type="Proteomes" id="UP001497516">
    <property type="component" value="Chromosome 8"/>
</dbReference>
<gene>
    <name evidence="1" type="ORF">LTRI10_LOCUS47179</name>
</gene>
<proteinExistence type="predicted"/>
<protein>
    <recommendedName>
        <fullName evidence="3">Protein-serine/threonine phosphatase</fullName>
    </recommendedName>
</protein>
<evidence type="ECO:0008006" key="3">
    <source>
        <dbReference type="Google" id="ProtNLM"/>
    </source>
</evidence>
<dbReference type="EMBL" id="OZ034821">
    <property type="protein sequence ID" value="CAL1407518.1"/>
    <property type="molecule type" value="Genomic_DNA"/>
</dbReference>
<accession>A0AAV2GCF7</accession>
<dbReference type="AlphaFoldDB" id="A0AAV2GCF7"/>
<name>A0AAV2GCF7_9ROSI</name>
<organism evidence="1 2">
    <name type="scientific">Linum trigynum</name>
    <dbReference type="NCBI Taxonomy" id="586398"/>
    <lineage>
        <taxon>Eukaryota</taxon>
        <taxon>Viridiplantae</taxon>
        <taxon>Streptophyta</taxon>
        <taxon>Embryophyta</taxon>
        <taxon>Tracheophyta</taxon>
        <taxon>Spermatophyta</taxon>
        <taxon>Magnoliopsida</taxon>
        <taxon>eudicotyledons</taxon>
        <taxon>Gunneridae</taxon>
        <taxon>Pentapetalae</taxon>
        <taxon>rosids</taxon>
        <taxon>fabids</taxon>
        <taxon>Malpighiales</taxon>
        <taxon>Linaceae</taxon>
        <taxon>Linum</taxon>
    </lineage>
</organism>